<evidence type="ECO:0000313" key="1">
    <source>
        <dbReference type="EMBL" id="ACR34441.1"/>
    </source>
</evidence>
<sequence>MLCLTFHFVCWHLSVLSVNVTVILGSTSFEYLTIACHVHLLFLHHYFEPIFKLP</sequence>
<accession>C4IZU1</accession>
<proteinExistence type="evidence at transcript level"/>
<dbReference type="EMBL" id="BT084088">
    <property type="protein sequence ID" value="ACR34441.1"/>
    <property type="molecule type" value="mRNA"/>
</dbReference>
<organism evidence="1">
    <name type="scientific">Zea mays</name>
    <name type="common">Maize</name>
    <dbReference type="NCBI Taxonomy" id="4577"/>
    <lineage>
        <taxon>Eukaryota</taxon>
        <taxon>Viridiplantae</taxon>
        <taxon>Streptophyta</taxon>
        <taxon>Embryophyta</taxon>
        <taxon>Tracheophyta</taxon>
        <taxon>Spermatophyta</taxon>
        <taxon>Magnoliopsida</taxon>
        <taxon>Liliopsida</taxon>
        <taxon>Poales</taxon>
        <taxon>Poaceae</taxon>
        <taxon>PACMAD clade</taxon>
        <taxon>Panicoideae</taxon>
        <taxon>Andropogonodae</taxon>
        <taxon>Andropogoneae</taxon>
        <taxon>Tripsacinae</taxon>
        <taxon>Zea</taxon>
    </lineage>
</organism>
<reference evidence="1" key="1">
    <citation type="journal article" date="2009" name="PLoS Genet.">
        <title>Sequencing, mapping, and analysis of 27,455 maize full-length cDNAs.</title>
        <authorList>
            <person name="Soderlund C."/>
            <person name="Descour A."/>
            <person name="Kudrna D."/>
            <person name="Bomhoff M."/>
            <person name="Boyd L."/>
            <person name="Currie J."/>
            <person name="Angelova A."/>
            <person name="Collura K."/>
            <person name="Wissotski M."/>
            <person name="Ashley E."/>
            <person name="Morrow D."/>
            <person name="Fernandes J."/>
            <person name="Walbot V."/>
            <person name="Yu Y."/>
        </authorList>
    </citation>
    <scope>NUCLEOTIDE SEQUENCE</scope>
    <source>
        <strain evidence="1">B73</strain>
    </source>
</reference>
<reference evidence="1" key="2">
    <citation type="submission" date="2012-06" db="EMBL/GenBank/DDBJ databases">
        <authorList>
            <person name="Yu Y."/>
            <person name="Currie J."/>
            <person name="Lomeli R."/>
            <person name="Angelova A."/>
            <person name="Collura K."/>
            <person name="Wissotski M."/>
            <person name="Campos D."/>
            <person name="Kudrna D."/>
            <person name="Golser W."/>
            <person name="Ashely E."/>
            <person name="Descour A."/>
            <person name="Fernandes J."/>
            <person name="Soderlund C."/>
            <person name="Walbot V."/>
        </authorList>
    </citation>
    <scope>NUCLEOTIDE SEQUENCE</scope>
    <source>
        <strain evidence="1">B73</strain>
    </source>
</reference>
<dbReference type="AlphaFoldDB" id="C4IZU1"/>
<name>C4IZU1_MAIZE</name>
<protein>
    <submittedName>
        <fullName evidence="1">Uncharacterized protein</fullName>
    </submittedName>
</protein>